<feature type="region of interest" description="Disordered" evidence="1">
    <location>
        <begin position="1"/>
        <end position="88"/>
    </location>
</feature>
<protein>
    <submittedName>
        <fullName evidence="2">Uncharacterized protein</fullName>
    </submittedName>
</protein>
<sequence>MRSRRRFSTSGFSICDQREKESGPTGPRLSAAAPASDPAAGRARLPPRPQDPRLPRVDPIRSLSAPPPNAPRSVSVARLPGSSHSPLSVSSSLLPSLCLSSSFLSTLCRLPGLCAPTLLPSPGKLANTSGFLPPPLPAPSRPL</sequence>
<evidence type="ECO:0000313" key="2">
    <source>
        <dbReference type="Ensembl" id="ENSTGEP00000032546.1"/>
    </source>
</evidence>
<dbReference type="Proteomes" id="UP000694411">
    <property type="component" value="Chromosome 16"/>
</dbReference>
<dbReference type="Ensembl" id="ENSTGET00000038648.1">
    <property type="protein sequence ID" value="ENSTGEP00000032546.1"/>
    <property type="gene ID" value="ENSTGEG00000026021.1"/>
</dbReference>
<name>A0A8D2G416_THEGE</name>
<reference evidence="2" key="2">
    <citation type="submission" date="2025-08" db="UniProtKB">
        <authorList>
            <consortium name="Ensembl"/>
        </authorList>
    </citation>
    <scope>IDENTIFICATION</scope>
</reference>
<proteinExistence type="predicted"/>
<feature type="compositionally biased region" description="Low complexity" evidence="1">
    <location>
        <begin position="27"/>
        <end position="44"/>
    </location>
</feature>
<keyword evidence="3" id="KW-1185">Reference proteome</keyword>
<feature type="compositionally biased region" description="Low complexity" evidence="1">
    <location>
        <begin position="79"/>
        <end position="88"/>
    </location>
</feature>
<reference evidence="2" key="1">
    <citation type="submission" date="2018-05" db="EMBL/GenBank/DDBJ databases">
        <title>Whole genome of Theropithecus gelada.</title>
        <authorList>
            <person name="Chiou K.L."/>
            <person name="Snyder-Mackler N."/>
        </authorList>
    </citation>
    <scope>NUCLEOTIDE SEQUENCE [LARGE SCALE GENOMIC DNA]</scope>
</reference>
<accession>A0A8D2G416</accession>
<feature type="compositionally biased region" description="Basic and acidic residues" evidence="1">
    <location>
        <begin position="50"/>
        <end position="59"/>
    </location>
</feature>
<evidence type="ECO:0000256" key="1">
    <source>
        <dbReference type="SAM" id="MobiDB-lite"/>
    </source>
</evidence>
<evidence type="ECO:0000313" key="3">
    <source>
        <dbReference type="Proteomes" id="UP000694411"/>
    </source>
</evidence>
<reference evidence="2" key="3">
    <citation type="submission" date="2025-09" db="UniProtKB">
        <authorList>
            <consortium name="Ensembl"/>
        </authorList>
    </citation>
    <scope>IDENTIFICATION</scope>
</reference>
<organism evidence="2 3">
    <name type="scientific">Theropithecus gelada</name>
    <name type="common">Gelada baboon</name>
    <dbReference type="NCBI Taxonomy" id="9565"/>
    <lineage>
        <taxon>Eukaryota</taxon>
        <taxon>Metazoa</taxon>
        <taxon>Chordata</taxon>
        <taxon>Craniata</taxon>
        <taxon>Vertebrata</taxon>
        <taxon>Euteleostomi</taxon>
        <taxon>Mammalia</taxon>
        <taxon>Eutheria</taxon>
        <taxon>Euarchontoglires</taxon>
        <taxon>Primates</taxon>
        <taxon>Haplorrhini</taxon>
        <taxon>Catarrhini</taxon>
        <taxon>Cercopithecidae</taxon>
        <taxon>Cercopithecinae</taxon>
        <taxon>Theropithecus</taxon>
    </lineage>
</organism>
<dbReference type="AlphaFoldDB" id="A0A8D2G416"/>